<reference evidence="1 2" key="1">
    <citation type="journal article" date="2018" name="Nat. Ecol. Evol.">
        <title>Pezizomycetes genomes reveal the molecular basis of ectomycorrhizal truffle lifestyle.</title>
        <authorList>
            <person name="Murat C."/>
            <person name="Payen T."/>
            <person name="Noel B."/>
            <person name="Kuo A."/>
            <person name="Morin E."/>
            <person name="Chen J."/>
            <person name="Kohler A."/>
            <person name="Krizsan K."/>
            <person name="Balestrini R."/>
            <person name="Da Silva C."/>
            <person name="Montanini B."/>
            <person name="Hainaut M."/>
            <person name="Levati E."/>
            <person name="Barry K.W."/>
            <person name="Belfiori B."/>
            <person name="Cichocki N."/>
            <person name="Clum A."/>
            <person name="Dockter R.B."/>
            <person name="Fauchery L."/>
            <person name="Guy J."/>
            <person name="Iotti M."/>
            <person name="Le Tacon F."/>
            <person name="Lindquist E.A."/>
            <person name="Lipzen A."/>
            <person name="Malagnac F."/>
            <person name="Mello A."/>
            <person name="Molinier V."/>
            <person name="Miyauchi S."/>
            <person name="Poulain J."/>
            <person name="Riccioni C."/>
            <person name="Rubini A."/>
            <person name="Sitrit Y."/>
            <person name="Splivallo R."/>
            <person name="Traeger S."/>
            <person name="Wang M."/>
            <person name="Zifcakova L."/>
            <person name="Wipf D."/>
            <person name="Zambonelli A."/>
            <person name="Paolocci F."/>
            <person name="Nowrousian M."/>
            <person name="Ottonello S."/>
            <person name="Baldrian P."/>
            <person name="Spatafora J.W."/>
            <person name="Henrissat B."/>
            <person name="Nagy L.G."/>
            <person name="Aury J.M."/>
            <person name="Wincker P."/>
            <person name="Grigoriev I.V."/>
            <person name="Bonfante P."/>
            <person name="Martin F.M."/>
        </authorList>
    </citation>
    <scope>NUCLEOTIDE SEQUENCE [LARGE SCALE GENOMIC DNA]</scope>
    <source>
        <strain evidence="1 2">CCBAS932</strain>
    </source>
</reference>
<accession>A0A3N4KRD8</accession>
<dbReference type="AlphaFoldDB" id="A0A3N4KRD8"/>
<evidence type="ECO:0000313" key="2">
    <source>
        <dbReference type="Proteomes" id="UP000277580"/>
    </source>
</evidence>
<dbReference type="Proteomes" id="UP000277580">
    <property type="component" value="Unassembled WGS sequence"/>
</dbReference>
<dbReference type="InParanoid" id="A0A3N4KRD8"/>
<evidence type="ECO:0000313" key="1">
    <source>
        <dbReference type="EMBL" id="RPB13056.1"/>
    </source>
</evidence>
<name>A0A3N4KRD8_9PEZI</name>
<gene>
    <name evidence="1" type="ORF">P167DRAFT_142287</name>
</gene>
<sequence>MIIICCRTKQNTTTQHKHRHRMRGVPLLLPSSSSAQTRGGESSQARELLICSRGVDWGGRRRWGRKQNALAEREAIDRAAEDREVMYVCGDADDEAGGATTKEMDVDLASSFPGGGLSEVWAVLLSITLLLLMLKQANQVTTVVNEPRS</sequence>
<organism evidence="1 2">
    <name type="scientific">Morchella conica CCBAS932</name>
    <dbReference type="NCBI Taxonomy" id="1392247"/>
    <lineage>
        <taxon>Eukaryota</taxon>
        <taxon>Fungi</taxon>
        <taxon>Dikarya</taxon>
        <taxon>Ascomycota</taxon>
        <taxon>Pezizomycotina</taxon>
        <taxon>Pezizomycetes</taxon>
        <taxon>Pezizales</taxon>
        <taxon>Morchellaceae</taxon>
        <taxon>Morchella</taxon>
    </lineage>
</organism>
<proteinExistence type="predicted"/>
<keyword evidence="2" id="KW-1185">Reference proteome</keyword>
<protein>
    <submittedName>
        <fullName evidence="1">Uncharacterized protein</fullName>
    </submittedName>
</protein>
<dbReference type="EMBL" id="ML119125">
    <property type="protein sequence ID" value="RPB13056.1"/>
    <property type="molecule type" value="Genomic_DNA"/>
</dbReference>